<reference evidence="6 7" key="1">
    <citation type="submission" date="2024-04" db="EMBL/GenBank/DDBJ databases">
        <title>A novel species isolated from cricket.</title>
        <authorList>
            <person name="Wang H.-C."/>
        </authorList>
    </citation>
    <scope>NUCLEOTIDE SEQUENCE [LARGE SCALE GENOMIC DNA]</scope>
    <source>
        <strain evidence="6 7">WL0021</strain>
    </source>
</reference>
<evidence type="ECO:0000256" key="4">
    <source>
        <dbReference type="ARBA" id="ARBA00022807"/>
    </source>
</evidence>
<dbReference type="Gene3D" id="2.30.30.40">
    <property type="entry name" value="SH3 Domains"/>
    <property type="match status" value="1"/>
</dbReference>
<dbReference type="InterPro" id="IPR000064">
    <property type="entry name" value="NLP_P60_dom"/>
</dbReference>
<protein>
    <submittedName>
        <fullName evidence="6">NlpC/P60 family protein</fullName>
    </submittedName>
</protein>
<comment type="similarity">
    <text evidence="1">Belongs to the peptidase C40 family.</text>
</comment>
<dbReference type="PROSITE" id="PS51935">
    <property type="entry name" value="NLPC_P60"/>
    <property type="match status" value="1"/>
</dbReference>
<evidence type="ECO:0000259" key="5">
    <source>
        <dbReference type="PROSITE" id="PS51935"/>
    </source>
</evidence>
<accession>A0ABV0BIK9</accession>
<evidence type="ECO:0000256" key="2">
    <source>
        <dbReference type="ARBA" id="ARBA00022670"/>
    </source>
</evidence>
<keyword evidence="4" id="KW-0788">Thiol protease</keyword>
<dbReference type="PANTHER" id="PTHR47053">
    <property type="entry name" value="MUREIN DD-ENDOPEPTIDASE MEPH-RELATED"/>
    <property type="match status" value="1"/>
</dbReference>
<organism evidence="6 7">
    <name type="scientific">Hohaiivirga grylli</name>
    <dbReference type="NCBI Taxonomy" id="3133970"/>
    <lineage>
        <taxon>Bacteria</taxon>
        <taxon>Pseudomonadati</taxon>
        <taxon>Pseudomonadota</taxon>
        <taxon>Alphaproteobacteria</taxon>
        <taxon>Hyphomicrobiales</taxon>
        <taxon>Methylobacteriaceae</taxon>
        <taxon>Hohaiivirga</taxon>
    </lineage>
</organism>
<evidence type="ECO:0000256" key="1">
    <source>
        <dbReference type="ARBA" id="ARBA00007074"/>
    </source>
</evidence>
<gene>
    <name evidence="6" type="ORF">WJT86_03375</name>
</gene>
<dbReference type="InterPro" id="IPR051202">
    <property type="entry name" value="Peptidase_C40"/>
</dbReference>
<feature type="domain" description="NlpC/P60" evidence="5">
    <location>
        <begin position="156"/>
        <end position="283"/>
    </location>
</feature>
<keyword evidence="2" id="KW-0645">Protease</keyword>
<dbReference type="EMBL" id="JBBYXI010000001">
    <property type="protein sequence ID" value="MEN3930101.1"/>
    <property type="molecule type" value="Genomic_DNA"/>
</dbReference>
<evidence type="ECO:0000313" key="6">
    <source>
        <dbReference type="EMBL" id="MEN3930101.1"/>
    </source>
</evidence>
<proteinExistence type="inferred from homology"/>
<dbReference type="InterPro" id="IPR041382">
    <property type="entry name" value="SH3_16"/>
</dbReference>
<evidence type="ECO:0000313" key="7">
    <source>
        <dbReference type="Proteomes" id="UP001418637"/>
    </source>
</evidence>
<name>A0ABV0BIK9_9HYPH</name>
<dbReference type="RefSeq" id="WP_346336071.1">
    <property type="nucleotide sequence ID" value="NZ_JBBYXI010000001.1"/>
</dbReference>
<dbReference type="Gene3D" id="3.90.1720.10">
    <property type="entry name" value="endopeptidase domain like (from Nostoc punctiforme)"/>
    <property type="match status" value="1"/>
</dbReference>
<dbReference type="PANTHER" id="PTHR47053:SF1">
    <property type="entry name" value="MUREIN DD-ENDOPEPTIDASE MEPH-RELATED"/>
    <property type="match status" value="1"/>
</dbReference>
<dbReference type="Proteomes" id="UP001418637">
    <property type="component" value="Unassembled WGS sequence"/>
</dbReference>
<dbReference type="SUPFAM" id="SSF54001">
    <property type="entry name" value="Cysteine proteinases"/>
    <property type="match status" value="1"/>
</dbReference>
<dbReference type="InterPro" id="IPR038765">
    <property type="entry name" value="Papain-like_cys_pep_sf"/>
</dbReference>
<sequence length="285" mass="31137">MSLDPRRNAYRADLADERLKGHVEAARFIKGTAGSISAPVSSLHRSASYDSGVDTQALSGESILIFEQKDDWAWIQLTTDNYVGYVPRSDISTAISDITHKVHALRTFVYPDASLKTPTDRYLSMGSLVSVTGHEGDYSALSNGGYVYTRHLAAIDTHAADFVTVAESLLNTPYLWGGKSSLGIDCSGLVQLSLAQAGIQSPRDSSMQEEELGSEITIPDNLYGLKRGDFVFWKGHVGIMINPRRMIHANGWTMSVAVEELAAAALRIRESGGGPITRIRRLKDY</sequence>
<dbReference type="Pfam" id="PF00877">
    <property type="entry name" value="NLPC_P60"/>
    <property type="match status" value="1"/>
</dbReference>
<comment type="caution">
    <text evidence="6">The sequence shown here is derived from an EMBL/GenBank/DDBJ whole genome shotgun (WGS) entry which is preliminary data.</text>
</comment>
<keyword evidence="3" id="KW-0378">Hydrolase</keyword>
<keyword evidence="7" id="KW-1185">Reference proteome</keyword>
<evidence type="ECO:0000256" key="3">
    <source>
        <dbReference type="ARBA" id="ARBA00022801"/>
    </source>
</evidence>
<dbReference type="Pfam" id="PF18348">
    <property type="entry name" value="SH3_16"/>
    <property type="match status" value="1"/>
</dbReference>